<keyword evidence="1" id="KW-0472">Membrane</keyword>
<feature type="transmembrane region" description="Helical" evidence="1">
    <location>
        <begin position="20"/>
        <end position="43"/>
    </location>
</feature>
<organism evidence="2 3">
    <name type="scientific">Neisseria meningitidis</name>
    <dbReference type="NCBI Taxonomy" id="487"/>
    <lineage>
        <taxon>Bacteria</taxon>
        <taxon>Pseudomonadati</taxon>
        <taxon>Pseudomonadota</taxon>
        <taxon>Betaproteobacteria</taxon>
        <taxon>Neisseriales</taxon>
        <taxon>Neisseriaceae</taxon>
        <taxon>Neisseria</taxon>
    </lineage>
</organism>
<keyword evidence="1" id="KW-0812">Transmembrane</keyword>
<name>A0AB37K4G8_NEIME</name>
<sequence length="59" mass="6138">TPPLDKGGRFEAVAGFLPSVGASVITPATAFVIPCLSSMVRILKNGQKKALLLVESKGR</sequence>
<gene>
    <name evidence="2" type="ORF">CIJ84_12715</name>
</gene>
<evidence type="ECO:0000256" key="1">
    <source>
        <dbReference type="SAM" id="Phobius"/>
    </source>
</evidence>
<feature type="non-terminal residue" evidence="2">
    <location>
        <position position="1"/>
    </location>
</feature>
<proteinExistence type="predicted"/>
<reference evidence="2 3" key="1">
    <citation type="submission" date="2017-08" db="EMBL/GenBank/DDBJ databases">
        <title>Meningococcal Conjunctivitis and Endemic Carriage at a Military Recruit Training Center.</title>
        <authorList>
            <person name="Bobb A.J."/>
            <person name="Galac M.R."/>
            <person name="Snesrud E."/>
            <person name="Clagett C.D."/>
        </authorList>
    </citation>
    <scope>NUCLEOTIDE SEQUENCE [LARGE SCALE GENOMIC DNA]</scope>
    <source>
        <strain evidence="2 3">MRSN431200</strain>
    </source>
</reference>
<dbReference type="AlphaFoldDB" id="A0AB37K4G8"/>
<keyword evidence="1" id="KW-1133">Transmembrane helix</keyword>
<accession>A0AB37K4G8</accession>
<comment type="caution">
    <text evidence="2">The sequence shown here is derived from an EMBL/GenBank/DDBJ whole genome shotgun (WGS) entry which is preliminary data.</text>
</comment>
<protein>
    <submittedName>
        <fullName evidence="2">Uncharacterized protein</fullName>
    </submittedName>
</protein>
<evidence type="ECO:0000313" key="3">
    <source>
        <dbReference type="Proteomes" id="UP000260504"/>
    </source>
</evidence>
<dbReference type="RefSeq" id="WP_181965954.1">
    <property type="nucleotide sequence ID" value="NZ_NVZC01000217.1"/>
</dbReference>
<dbReference type="Proteomes" id="UP000260504">
    <property type="component" value="Unassembled WGS sequence"/>
</dbReference>
<evidence type="ECO:0000313" key="2">
    <source>
        <dbReference type="EMBL" id="RGB12854.1"/>
    </source>
</evidence>
<dbReference type="EMBL" id="NVYQ01000234">
    <property type="protein sequence ID" value="RGB12854.1"/>
    <property type="molecule type" value="Genomic_DNA"/>
</dbReference>